<protein>
    <recommendedName>
        <fullName evidence="9">Type II secretion system protein GspF domain-containing protein</fullName>
    </recommendedName>
</protein>
<evidence type="ECO:0000313" key="11">
    <source>
        <dbReference type="Proteomes" id="UP000075238"/>
    </source>
</evidence>
<evidence type="ECO:0000256" key="4">
    <source>
        <dbReference type="ARBA" id="ARBA00022692"/>
    </source>
</evidence>
<feature type="transmembrane region" description="Helical" evidence="8">
    <location>
        <begin position="154"/>
        <end position="173"/>
    </location>
</feature>
<evidence type="ECO:0000259" key="9">
    <source>
        <dbReference type="Pfam" id="PF00482"/>
    </source>
</evidence>
<dbReference type="InterPro" id="IPR042094">
    <property type="entry name" value="T2SS_GspF_sf"/>
</dbReference>
<comment type="similarity">
    <text evidence="2">Belongs to the GSP F family.</text>
</comment>
<evidence type="ECO:0000256" key="5">
    <source>
        <dbReference type="ARBA" id="ARBA00022989"/>
    </source>
</evidence>
<proteinExistence type="inferred from homology"/>
<feature type="region of interest" description="Disordered" evidence="7">
    <location>
        <begin position="1"/>
        <end position="29"/>
    </location>
</feature>
<name>A0A142JIW4_9BURK</name>
<dbReference type="PANTHER" id="PTHR30012:SF0">
    <property type="entry name" value="TYPE II SECRETION SYSTEM PROTEIN F-RELATED"/>
    <property type="match status" value="1"/>
</dbReference>
<reference evidence="10 11" key="1">
    <citation type="submission" date="2016-03" db="EMBL/GenBank/DDBJ databases">
        <title>Complete genome sequence of a novel chlorpyrifos degrading bacterium, Cupriavidus nantongensis sp. X1.</title>
        <authorList>
            <person name="Fang L."/>
        </authorList>
    </citation>
    <scope>NUCLEOTIDE SEQUENCE [LARGE SCALE GENOMIC DNA]</scope>
    <source>
        <strain evidence="10 11">X1</strain>
    </source>
</reference>
<dbReference type="RefSeq" id="WP_062798818.1">
    <property type="nucleotide sequence ID" value="NZ_CP014844.1"/>
</dbReference>
<dbReference type="AlphaFoldDB" id="A0A142JIW4"/>
<keyword evidence="6 8" id="KW-0472">Membrane</keyword>
<keyword evidence="11" id="KW-1185">Reference proteome</keyword>
<evidence type="ECO:0000256" key="8">
    <source>
        <dbReference type="SAM" id="Phobius"/>
    </source>
</evidence>
<gene>
    <name evidence="10" type="ORF">A2G96_09875</name>
</gene>
<sequence length="391" mass="43891">MSDKLALGISQSKKRVRAAKRRRPQKPRSLWAKISHSGDKLAFAWPIRQGLYRHLSAQVGNGVQVEDALENYRLRLQRRKHVTADKIVGDISRRMRDGSTLSDALSKWIPTDEVSIINSGELSGNLSKSLDLLVESKRRIASVMRTVKSSMTRPLIYSVAIYAFVWAVGRYVIPDLQFALPEERARGLVAAMFILGHLANSWVAIIPPVAAQIVLGLVFYSLPRWKGRYRVTAERYFPYNFYRDIHGYAWLMGFTALLRAGMADVTILKNQFAHATPWLHERLHAIWWRMDNGSSLPAALMAKGKGKGGMPPFGFPNPDVVDDISSMAGFSDFPERITKVASTWAEELEETTKARAARFGFYAEMVMYGLMTLLMLAVNAMSDQLANVPSA</sequence>
<feature type="compositionally biased region" description="Basic residues" evidence="7">
    <location>
        <begin position="12"/>
        <end position="26"/>
    </location>
</feature>
<evidence type="ECO:0000256" key="6">
    <source>
        <dbReference type="ARBA" id="ARBA00023136"/>
    </source>
</evidence>
<dbReference type="STRING" id="1796606.A2G96_09875"/>
<dbReference type="GO" id="GO:0005886">
    <property type="term" value="C:plasma membrane"/>
    <property type="evidence" value="ECO:0007669"/>
    <property type="project" value="UniProtKB-SubCell"/>
</dbReference>
<dbReference type="InterPro" id="IPR018076">
    <property type="entry name" value="T2SS_GspF_dom"/>
</dbReference>
<dbReference type="EMBL" id="CP014844">
    <property type="protein sequence ID" value="AMR78026.1"/>
    <property type="molecule type" value="Genomic_DNA"/>
</dbReference>
<dbReference type="PANTHER" id="PTHR30012">
    <property type="entry name" value="GENERAL SECRETION PATHWAY PROTEIN"/>
    <property type="match status" value="1"/>
</dbReference>
<evidence type="ECO:0000256" key="3">
    <source>
        <dbReference type="ARBA" id="ARBA00022475"/>
    </source>
</evidence>
<comment type="subcellular location">
    <subcellularLocation>
        <location evidence="1">Cell membrane</location>
        <topology evidence="1">Multi-pass membrane protein</topology>
    </subcellularLocation>
</comment>
<feature type="transmembrane region" description="Helical" evidence="8">
    <location>
        <begin position="361"/>
        <end position="381"/>
    </location>
</feature>
<keyword evidence="5 8" id="KW-1133">Transmembrane helix</keyword>
<keyword evidence="4 8" id="KW-0812">Transmembrane</keyword>
<accession>A0A142JIW4</accession>
<dbReference type="Pfam" id="PF00482">
    <property type="entry name" value="T2SSF"/>
    <property type="match status" value="2"/>
</dbReference>
<organism evidence="10 11">
    <name type="scientific">Cupriavidus nantongensis</name>
    <dbReference type="NCBI Taxonomy" id="1796606"/>
    <lineage>
        <taxon>Bacteria</taxon>
        <taxon>Pseudomonadati</taxon>
        <taxon>Pseudomonadota</taxon>
        <taxon>Betaproteobacteria</taxon>
        <taxon>Burkholderiales</taxon>
        <taxon>Burkholderiaceae</taxon>
        <taxon>Cupriavidus</taxon>
    </lineage>
</organism>
<dbReference type="InterPro" id="IPR003004">
    <property type="entry name" value="GspF/PilC"/>
</dbReference>
<evidence type="ECO:0000256" key="2">
    <source>
        <dbReference type="ARBA" id="ARBA00005745"/>
    </source>
</evidence>
<feature type="domain" description="Type II secretion system protein GspF" evidence="9">
    <location>
        <begin position="52"/>
        <end position="174"/>
    </location>
</feature>
<feature type="domain" description="Type II secretion system protein GspF" evidence="9">
    <location>
        <begin position="255"/>
        <end position="378"/>
    </location>
</feature>
<evidence type="ECO:0000256" key="7">
    <source>
        <dbReference type="SAM" id="MobiDB-lite"/>
    </source>
</evidence>
<evidence type="ECO:0000256" key="1">
    <source>
        <dbReference type="ARBA" id="ARBA00004651"/>
    </source>
</evidence>
<dbReference type="Gene3D" id="1.20.81.30">
    <property type="entry name" value="Type II secretion system (T2SS), domain F"/>
    <property type="match status" value="1"/>
</dbReference>
<dbReference type="Proteomes" id="UP000075238">
    <property type="component" value="Chromosome 1"/>
</dbReference>
<keyword evidence="3" id="KW-1003">Cell membrane</keyword>
<evidence type="ECO:0000313" key="10">
    <source>
        <dbReference type="EMBL" id="AMR78026.1"/>
    </source>
</evidence>
<dbReference type="KEGG" id="cnan:A2G96_09875"/>
<feature type="transmembrane region" description="Helical" evidence="8">
    <location>
        <begin position="193"/>
        <end position="220"/>
    </location>
</feature>